<evidence type="ECO:0000313" key="5">
    <source>
        <dbReference type="Proteomes" id="UP000665043"/>
    </source>
</evidence>
<evidence type="ECO:0000313" key="4">
    <source>
        <dbReference type="EMBL" id="QTM98562.1"/>
    </source>
</evidence>
<dbReference type="InterPro" id="IPR000683">
    <property type="entry name" value="Gfo/Idh/MocA-like_OxRdtase_N"/>
</dbReference>
<dbReference type="PANTHER" id="PTHR43249">
    <property type="entry name" value="UDP-N-ACETYL-2-AMINO-2-DEOXY-D-GLUCURONATE OXIDASE"/>
    <property type="match status" value="1"/>
</dbReference>
<dbReference type="Pfam" id="PF02894">
    <property type="entry name" value="GFO_IDH_MocA_C"/>
    <property type="match status" value="1"/>
</dbReference>
<dbReference type="InterPro" id="IPR036291">
    <property type="entry name" value="NAD(P)-bd_dom_sf"/>
</dbReference>
<evidence type="ECO:0000259" key="2">
    <source>
        <dbReference type="Pfam" id="PF01408"/>
    </source>
</evidence>
<evidence type="ECO:0000256" key="1">
    <source>
        <dbReference type="ARBA" id="ARBA00010928"/>
    </source>
</evidence>
<evidence type="ECO:0000259" key="3">
    <source>
        <dbReference type="Pfam" id="PF02894"/>
    </source>
</evidence>
<sequence length="360" mass="40241">MSYSIGLIGCGHIAYKHVETISSLSNVNVAAVSDLQEERMDAIVSMYQKKTNTTQAIKHYIDFADLISDPAVDIVVIAVVSGLHAEIAKQALQQQKHIILEKPISLSLKDAEEINRLAKAYNRRVLVCHQLRYRPFMSRLKELIDKGYFGEPYMGVASIRINRSKDYFQAASWRGSWSMDGGMLVNQGIHVIDLMIWLLGEPVSVYGEIANHSPEVKEIEDVAAGIISFSNKAKGIIEANTVTKPENIGYQLSIFAEKGTVSISGPGLDKIDRCYVQDHDELTEELKELAGRKEEHCRMYENFIESMEGNTELLVTGEEGKRALEVIFGLYRSHQQGKIIPSPLPSFSTTTMLDNFKNGK</sequence>
<dbReference type="SUPFAM" id="SSF55347">
    <property type="entry name" value="Glyceraldehyde-3-phosphate dehydrogenase-like, C-terminal domain"/>
    <property type="match status" value="1"/>
</dbReference>
<dbReference type="Pfam" id="PF01408">
    <property type="entry name" value="GFO_IDH_MocA"/>
    <property type="match status" value="1"/>
</dbReference>
<feature type="domain" description="Gfo/Idh/MocA-like oxidoreductase C-terminal" evidence="3">
    <location>
        <begin position="141"/>
        <end position="338"/>
    </location>
</feature>
<accession>A0ABX7VW48</accession>
<comment type="similarity">
    <text evidence="1">Belongs to the Gfo/Idh/MocA family.</text>
</comment>
<dbReference type="SUPFAM" id="SSF51735">
    <property type="entry name" value="NAD(P)-binding Rossmann-fold domains"/>
    <property type="match status" value="1"/>
</dbReference>
<dbReference type="RefSeq" id="WP_209367385.1">
    <property type="nucleotide sequence ID" value="NZ_CP046956.1"/>
</dbReference>
<dbReference type="Gene3D" id="3.30.360.10">
    <property type="entry name" value="Dihydrodipicolinate Reductase, domain 2"/>
    <property type="match status" value="1"/>
</dbReference>
<dbReference type="PANTHER" id="PTHR43249:SF1">
    <property type="entry name" value="D-GLUCOSIDE 3-DEHYDROGENASE"/>
    <property type="match status" value="1"/>
</dbReference>
<gene>
    <name evidence="4" type="ORF">ERJ70_04170</name>
</gene>
<organism evidence="4 5">
    <name type="scientific">Sediminibacillus dalangtanensis</name>
    <dbReference type="NCBI Taxonomy" id="2729421"/>
    <lineage>
        <taxon>Bacteria</taxon>
        <taxon>Bacillati</taxon>
        <taxon>Bacillota</taxon>
        <taxon>Bacilli</taxon>
        <taxon>Bacillales</taxon>
        <taxon>Bacillaceae</taxon>
        <taxon>Sediminibacillus</taxon>
    </lineage>
</organism>
<protein>
    <submittedName>
        <fullName evidence="4">Gfo/Idh/MocA family oxidoreductase</fullName>
    </submittedName>
</protein>
<dbReference type="EMBL" id="CP046956">
    <property type="protein sequence ID" value="QTM98562.1"/>
    <property type="molecule type" value="Genomic_DNA"/>
</dbReference>
<name>A0ABX7VW48_9BACI</name>
<reference evidence="4 5" key="1">
    <citation type="submission" date="2019-12" db="EMBL/GenBank/DDBJ databases">
        <title>The whole genome sequencing of a strain isolated from a Mars analog, Dalangtan Playa.</title>
        <authorList>
            <person name="Huang T."/>
        </authorList>
    </citation>
    <scope>NUCLEOTIDE SEQUENCE [LARGE SCALE GENOMIC DNA]</scope>
    <source>
        <strain evidence="4 5">DP4-553-S</strain>
    </source>
</reference>
<proteinExistence type="inferred from homology"/>
<keyword evidence="5" id="KW-1185">Reference proteome</keyword>
<dbReference type="InterPro" id="IPR004104">
    <property type="entry name" value="Gfo/Idh/MocA-like_OxRdtase_C"/>
</dbReference>
<dbReference type="InterPro" id="IPR052515">
    <property type="entry name" value="Gfo/Idh/MocA_Oxidoreductase"/>
</dbReference>
<dbReference type="Proteomes" id="UP000665043">
    <property type="component" value="Chromosome"/>
</dbReference>
<feature type="domain" description="Gfo/Idh/MocA-like oxidoreductase N-terminal" evidence="2">
    <location>
        <begin position="5"/>
        <end position="128"/>
    </location>
</feature>
<dbReference type="Gene3D" id="3.40.50.720">
    <property type="entry name" value="NAD(P)-binding Rossmann-like Domain"/>
    <property type="match status" value="1"/>
</dbReference>